<dbReference type="InterPro" id="IPR002938">
    <property type="entry name" value="FAD-bd"/>
</dbReference>
<dbReference type="PANTHER" id="PTHR47356">
    <property type="entry name" value="FAD-DEPENDENT MONOOXYGENASE ASQG-RELATED"/>
    <property type="match status" value="1"/>
</dbReference>
<dbReference type="GO" id="GO:0071949">
    <property type="term" value="F:FAD binding"/>
    <property type="evidence" value="ECO:0007669"/>
    <property type="project" value="InterPro"/>
</dbReference>
<protein>
    <recommendedName>
        <fullName evidence="5">FAD-binding domain-containing protein</fullName>
    </recommendedName>
</protein>
<dbReference type="SUPFAM" id="SSF51905">
    <property type="entry name" value="FAD/NAD(P)-binding domain"/>
    <property type="match status" value="1"/>
</dbReference>
<keyword evidence="3" id="KW-0274">FAD</keyword>
<evidence type="ECO:0000313" key="7">
    <source>
        <dbReference type="Proteomes" id="UP000738325"/>
    </source>
</evidence>
<dbReference type="PRINTS" id="PR00420">
    <property type="entry name" value="RNGMNOXGNASE"/>
</dbReference>
<feature type="domain" description="FAD-binding" evidence="5">
    <location>
        <begin position="370"/>
        <end position="454"/>
    </location>
</feature>
<accession>A0A9P6RLP7</accession>
<comment type="caution">
    <text evidence="6">The sequence shown here is derived from an EMBL/GenBank/DDBJ whole genome shotgun (WGS) entry which is preliminary data.</text>
</comment>
<comment type="similarity">
    <text evidence="1">Belongs to the paxM FAD-dependent monooxygenase family.</text>
</comment>
<dbReference type="AlphaFoldDB" id="A0A9P6RLP7"/>
<dbReference type="InterPro" id="IPR050562">
    <property type="entry name" value="FAD_mOase_fung"/>
</dbReference>
<dbReference type="GO" id="GO:0004497">
    <property type="term" value="F:monooxygenase activity"/>
    <property type="evidence" value="ECO:0007669"/>
    <property type="project" value="InterPro"/>
</dbReference>
<reference evidence="6" key="1">
    <citation type="journal article" date="2020" name="Fungal Divers.">
        <title>Resolving the Mortierellaceae phylogeny through synthesis of multi-gene phylogenetics and phylogenomics.</title>
        <authorList>
            <person name="Vandepol N."/>
            <person name="Liber J."/>
            <person name="Desiro A."/>
            <person name="Na H."/>
            <person name="Kennedy M."/>
            <person name="Barry K."/>
            <person name="Grigoriev I.V."/>
            <person name="Miller A.N."/>
            <person name="O'Donnell K."/>
            <person name="Stajich J.E."/>
            <person name="Bonito G."/>
        </authorList>
    </citation>
    <scope>NUCLEOTIDE SEQUENCE</scope>
    <source>
        <strain evidence="6">REB-010B</strain>
    </source>
</reference>
<dbReference type="Proteomes" id="UP000738325">
    <property type="component" value="Unassembled WGS sequence"/>
</dbReference>
<gene>
    <name evidence="6" type="ORF">BGZ99_004703</name>
</gene>
<dbReference type="Pfam" id="PF01494">
    <property type="entry name" value="FAD_binding_3"/>
    <property type="match status" value="2"/>
</dbReference>
<evidence type="ECO:0000259" key="5">
    <source>
        <dbReference type="Pfam" id="PF01494"/>
    </source>
</evidence>
<evidence type="ECO:0000256" key="1">
    <source>
        <dbReference type="ARBA" id="ARBA00007992"/>
    </source>
</evidence>
<feature type="domain" description="FAD-binding" evidence="5">
    <location>
        <begin position="45"/>
        <end position="216"/>
    </location>
</feature>
<keyword evidence="4" id="KW-0560">Oxidoreductase</keyword>
<organism evidence="6 7">
    <name type="scientific">Dissophora globulifera</name>
    <dbReference type="NCBI Taxonomy" id="979702"/>
    <lineage>
        <taxon>Eukaryota</taxon>
        <taxon>Fungi</taxon>
        <taxon>Fungi incertae sedis</taxon>
        <taxon>Mucoromycota</taxon>
        <taxon>Mortierellomycotina</taxon>
        <taxon>Mortierellomycetes</taxon>
        <taxon>Mortierellales</taxon>
        <taxon>Mortierellaceae</taxon>
        <taxon>Dissophora</taxon>
    </lineage>
</organism>
<evidence type="ECO:0000256" key="2">
    <source>
        <dbReference type="ARBA" id="ARBA00022630"/>
    </source>
</evidence>
<dbReference type="EMBL" id="JAAAIP010000297">
    <property type="protein sequence ID" value="KAG0320052.1"/>
    <property type="molecule type" value="Genomic_DNA"/>
</dbReference>
<keyword evidence="7" id="KW-1185">Reference proteome</keyword>
<dbReference type="PANTHER" id="PTHR47356:SF2">
    <property type="entry name" value="FAD-BINDING DOMAIN-CONTAINING PROTEIN-RELATED"/>
    <property type="match status" value="1"/>
</dbReference>
<dbReference type="OrthoDB" id="655030at2759"/>
<name>A0A9P6RLP7_9FUNG</name>
<proteinExistence type="inferred from homology"/>
<sequence>MSHSVSLKPLPQAHAPQACYDPAYAVPFDLSILTIGHKKDHTTIKALIIGGGIAGLALAIMMDLAGIEFEILEGSTGHDSSMTRTSILGPPVLRLLEQMDLLPQIEAISKPINGLNIIDGESNKRMGRIEGIGHERYGYPIRVCTREDFYQVLLARVPKRYLHTGKQVVETTQNANGASCRCADGSTYYGDIIVGADGSRSVVREKMYTALKEKSRLPEPDLEPSCYEHGSIGGVTTPLDKSIYPTAHDASAELMVIYTKDAPYTFWYLPVSGNRVSWGINNIYPPKYSYHSYSRHVATSLSQDEQLYVPMGNFPTATSSPRVPIQVRGSKVHHDWSAPPDIDLEASFKDLLDVHCAIGPGTVRDFIKHTPKQSVQMIDQEERVWKTWYHGRMVLIGDACHQSLMSGGQGTVQALLDGVCLVNLLYDMEYKTPDHISKVFKKYQSERSKAVKVSIENTSQTDNAFHGQGIKATLMRKLLFNTAWTFSLKSDKFNNYRPQLSFLPFVEDRGTSKANKQKIAERLSGKRSIGF</sequence>
<evidence type="ECO:0000313" key="6">
    <source>
        <dbReference type="EMBL" id="KAG0320052.1"/>
    </source>
</evidence>
<evidence type="ECO:0000256" key="4">
    <source>
        <dbReference type="ARBA" id="ARBA00023002"/>
    </source>
</evidence>
<evidence type="ECO:0000256" key="3">
    <source>
        <dbReference type="ARBA" id="ARBA00022827"/>
    </source>
</evidence>
<keyword evidence="2" id="KW-0285">Flavoprotein</keyword>
<dbReference type="InterPro" id="IPR036188">
    <property type="entry name" value="FAD/NAD-bd_sf"/>
</dbReference>
<dbReference type="Gene3D" id="3.50.50.60">
    <property type="entry name" value="FAD/NAD(P)-binding domain"/>
    <property type="match status" value="2"/>
</dbReference>